<dbReference type="InterPro" id="IPR018957">
    <property type="entry name" value="Znf_C3HC4_RING-type"/>
</dbReference>
<dbReference type="PROSITE" id="PS00518">
    <property type="entry name" value="ZF_RING_1"/>
    <property type="match status" value="1"/>
</dbReference>
<keyword evidence="8" id="KW-1185">Reference proteome</keyword>
<dbReference type="GO" id="GO:0008270">
    <property type="term" value="F:zinc ion binding"/>
    <property type="evidence" value="ECO:0007669"/>
    <property type="project" value="UniProtKB-KW"/>
</dbReference>
<evidence type="ECO:0000313" key="8">
    <source>
        <dbReference type="Proteomes" id="UP000314982"/>
    </source>
</evidence>
<feature type="domain" description="RING-type" evidence="6">
    <location>
        <begin position="31"/>
        <end position="71"/>
    </location>
</feature>
<dbReference type="PROSITE" id="PS50089">
    <property type="entry name" value="ZF_RING_2"/>
    <property type="match status" value="1"/>
</dbReference>
<dbReference type="AlphaFoldDB" id="A0A4W5NL70"/>
<keyword evidence="2" id="KW-0479">Metal-binding</keyword>
<dbReference type="PANTHER" id="PTHR24103">
    <property type="entry name" value="E3 UBIQUITIN-PROTEIN LIGASE TRIM"/>
    <property type="match status" value="1"/>
</dbReference>
<evidence type="ECO:0000313" key="7">
    <source>
        <dbReference type="Ensembl" id="ENSHHUP00000052776.1"/>
    </source>
</evidence>
<evidence type="ECO:0000259" key="6">
    <source>
        <dbReference type="PROSITE" id="PS50089"/>
    </source>
</evidence>
<organism evidence="7 8">
    <name type="scientific">Hucho hucho</name>
    <name type="common">huchen</name>
    <dbReference type="NCBI Taxonomy" id="62062"/>
    <lineage>
        <taxon>Eukaryota</taxon>
        <taxon>Metazoa</taxon>
        <taxon>Chordata</taxon>
        <taxon>Craniata</taxon>
        <taxon>Vertebrata</taxon>
        <taxon>Euteleostomi</taxon>
        <taxon>Actinopterygii</taxon>
        <taxon>Neopterygii</taxon>
        <taxon>Teleostei</taxon>
        <taxon>Protacanthopterygii</taxon>
        <taxon>Salmoniformes</taxon>
        <taxon>Salmonidae</taxon>
        <taxon>Salmoninae</taxon>
        <taxon>Hucho</taxon>
    </lineage>
</organism>
<reference evidence="8" key="1">
    <citation type="submission" date="2018-06" db="EMBL/GenBank/DDBJ databases">
        <title>Genome assembly of Danube salmon.</title>
        <authorList>
            <person name="Macqueen D.J."/>
            <person name="Gundappa M.K."/>
        </authorList>
    </citation>
    <scope>NUCLEOTIDE SEQUENCE [LARGE SCALE GENOMIC DNA]</scope>
</reference>
<evidence type="ECO:0000256" key="5">
    <source>
        <dbReference type="PROSITE-ProRule" id="PRU00175"/>
    </source>
</evidence>
<protein>
    <recommendedName>
        <fullName evidence="6">RING-type domain-containing protein</fullName>
    </recommendedName>
</protein>
<reference evidence="7" key="2">
    <citation type="submission" date="2025-08" db="UniProtKB">
        <authorList>
            <consortium name="Ensembl"/>
        </authorList>
    </citation>
    <scope>IDENTIFICATION</scope>
</reference>
<accession>A0A4W5NL70</accession>
<dbReference type="Proteomes" id="UP000314982">
    <property type="component" value="Unassembled WGS sequence"/>
</dbReference>
<evidence type="ECO:0000256" key="3">
    <source>
        <dbReference type="ARBA" id="ARBA00022771"/>
    </source>
</evidence>
<evidence type="ECO:0000256" key="1">
    <source>
        <dbReference type="ARBA" id="ARBA00008518"/>
    </source>
</evidence>
<dbReference type="GeneTree" id="ENSGT00970000193390"/>
<name>A0A4W5NL70_9TELE</name>
<dbReference type="Pfam" id="PF00097">
    <property type="entry name" value="zf-C3HC4"/>
    <property type="match status" value="1"/>
</dbReference>
<reference evidence="7" key="3">
    <citation type="submission" date="2025-09" db="UniProtKB">
        <authorList>
            <consortium name="Ensembl"/>
        </authorList>
    </citation>
    <scope>IDENTIFICATION</scope>
</reference>
<proteinExistence type="inferred from homology"/>
<evidence type="ECO:0000256" key="4">
    <source>
        <dbReference type="ARBA" id="ARBA00022833"/>
    </source>
</evidence>
<keyword evidence="4" id="KW-0862">Zinc</keyword>
<dbReference type="SMART" id="SM00184">
    <property type="entry name" value="RING"/>
    <property type="match status" value="1"/>
</dbReference>
<comment type="similarity">
    <text evidence="1">Belongs to the TRIM/RBCC family.</text>
</comment>
<dbReference type="InterPro" id="IPR013083">
    <property type="entry name" value="Znf_RING/FYVE/PHD"/>
</dbReference>
<dbReference type="SUPFAM" id="SSF57850">
    <property type="entry name" value="RING/U-box"/>
    <property type="match status" value="1"/>
</dbReference>
<dbReference type="Gene3D" id="3.30.40.10">
    <property type="entry name" value="Zinc/RING finger domain, C3HC4 (zinc finger)"/>
    <property type="match status" value="1"/>
</dbReference>
<dbReference type="Ensembl" id="ENSHHUT00000054627.1">
    <property type="protein sequence ID" value="ENSHHUP00000052776.1"/>
    <property type="gene ID" value="ENSHHUG00000031708.1"/>
</dbReference>
<dbReference type="STRING" id="62062.ENSHHUP00000052776"/>
<sequence length="117" mass="12858">MAVKVKGPGAPCSLPTQKLRRLVPLKGDLSCPVCLNIFSDPVILLCSHSFCKACLQECCRQRGFRECPVCREVFSMGNPSCNRALKNLCEAVLKERSQRASGGSEVLCSLHSEKFKL</sequence>
<dbReference type="InterPro" id="IPR050143">
    <property type="entry name" value="TRIM/RBCC"/>
</dbReference>
<evidence type="ECO:0000256" key="2">
    <source>
        <dbReference type="ARBA" id="ARBA00022723"/>
    </source>
</evidence>
<keyword evidence="3 5" id="KW-0863">Zinc-finger</keyword>
<dbReference type="InterPro" id="IPR017907">
    <property type="entry name" value="Znf_RING_CS"/>
</dbReference>
<dbReference type="InterPro" id="IPR001841">
    <property type="entry name" value="Znf_RING"/>
</dbReference>